<sequence>MAMNRQRLFPVFIFLFGAWTVQAKDTDQTRLAREEMVAKQIAARGIEDSHVLRAMRAVPRHMFIPENEARFAYDDRPVPIGHGQTISQPYVVAYMTEIAGIKPDARVLEIGAGSGYQAAVLAEITQEVYTIEIVPELARWAASRLQLAGYDNVQVKQADGYYGWAEHAPFDAIMVTAAAPHIPPPLIDQLKEGGKMIIPVGNPYRVQMLVLVTKQGGEVRTQNLLPVSFVPLTGGRE</sequence>
<dbReference type="EMBL" id="FOUF01000018">
    <property type="protein sequence ID" value="SFM48634.1"/>
    <property type="molecule type" value="Genomic_DNA"/>
</dbReference>
<dbReference type="AlphaFoldDB" id="A0A1I4R8K3"/>
<feature type="signal peptide" evidence="8">
    <location>
        <begin position="1"/>
        <end position="23"/>
    </location>
</feature>
<keyword evidence="11" id="KW-1185">Reference proteome</keyword>
<evidence type="ECO:0000256" key="7">
    <source>
        <dbReference type="HAMAP-Rule" id="MF_00090"/>
    </source>
</evidence>
<feature type="chain" id="PRO_5033742451" description="Protein-L-isoaspartate O-methyltransferase" evidence="8">
    <location>
        <begin position="24"/>
        <end position="237"/>
    </location>
</feature>
<comment type="catalytic activity">
    <reaction evidence="7">
        <text>[protein]-L-isoaspartate + S-adenosyl-L-methionine = [protein]-L-isoaspartate alpha-methyl ester + S-adenosyl-L-homocysteine</text>
        <dbReference type="Rhea" id="RHEA:12705"/>
        <dbReference type="Rhea" id="RHEA-COMP:12143"/>
        <dbReference type="Rhea" id="RHEA-COMP:12144"/>
        <dbReference type="ChEBI" id="CHEBI:57856"/>
        <dbReference type="ChEBI" id="CHEBI:59789"/>
        <dbReference type="ChEBI" id="CHEBI:90596"/>
        <dbReference type="ChEBI" id="CHEBI:90598"/>
        <dbReference type="EC" id="2.1.1.77"/>
    </reaction>
</comment>
<evidence type="ECO:0000256" key="2">
    <source>
        <dbReference type="ARBA" id="ARBA00005369"/>
    </source>
</evidence>
<comment type="function">
    <text evidence="7">Catalyzes the methyl esterification of L-isoaspartyl residues in peptides and proteins that result from spontaneous decomposition of normal L-aspartyl and L-asparaginyl residues. It plays a role in the repair and/or degradation of damaged proteins.</text>
</comment>
<comment type="similarity">
    <text evidence="2 7">Belongs to the methyltransferase superfamily. L-isoaspartyl/D-aspartyl protein methyltransferase family.</text>
</comment>
<dbReference type="NCBIfam" id="NF001453">
    <property type="entry name" value="PRK00312.1"/>
    <property type="match status" value="1"/>
</dbReference>
<dbReference type="EC" id="2.1.1.77" evidence="7"/>
<gene>
    <name evidence="7 9" type="primary">pcm</name>
    <name evidence="9" type="ORF">NMYAN_20322</name>
    <name evidence="10" type="ORF">SAMN05421880_11810</name>
</gene>
<keyword evidence="4 7" id="KW-0489">Methyltransferase</keyword>
<organism evidence="10 11">
    <name type="scientific">Nitrosomonas nitrosa</name>
    <dbReference type="NCBI Taxonomy" id="52442"/>
    <lineage>
        <taxon>Bacteria</taxon>
        <taxon>Pseudomonadati</taxon>
        <taxon>Pseudomonadota</taxon>
        <taxon>Betaproteobacteria</taxon>
        <taxon>Nitrosomonadales</taxon>
        <taxon>Nitrosomonadaceae</taxon>
        <taxon>Nitrosomonas</taxon>
    </lineage>
</organism>
<dbReference type="GO" id="GO:0032259">
    <property type="term" value="P:methylation"/>
    <property type="evidence" value="ECO:0007669"/>
    <property type="project" value="UniProtKB-KW"/>
</dbReference>
<evidence type="ECO:0000256" key="3">
    <source>
        <dbReference type="ARBA" id="ARBA00022490"/>
    </source>
</evidence>
<reference evidence="10 11" key="1">
    <citation type="submission" date="2016-10" db="EMBL/GenBank/DDBJ databases">
        <authorList>
            <person name="de Groot N.N."/>
        </authorList>
    </citation>
    <scope>NUCLEOTIDE SEQUENCE [LARGE SCALE GENOMIC DNA]</scope>
    <source>
        <strain evidence="10 11">Nm146</strain>
    </source>
</reference>
<dbReference type="RefSeq" id="WP_090669651.1">
    <property type="nucleotide sequence ID" value="NZ_CAJNAP010000012.1"/>
</dbReference>
<reference evidence="9" key="2">
    <citation type="submission" date="2021-02" db="EMBL/GenBank/DDBJ databases">
        <authorList>
            <person name="Han P."/>
        </authorList>
    </citation>
    <scope>NUCLEOTIDE SEQUENCE</scope>
    <source>
        <strain evidence="9">Nitrosomonas nitrosa 18-3D</strain>
    </source>
</reference>
<dbReference type="SUPFAM" id="SSF53335">
    <property type="entry name" value="S-adenosyl-L-methionine-dependent methyltransferases"/>
    <property type="match status" value="1"/>
</dbReference>
<dbReference type="Proteomes" id="UP000199561">
    <property type="component" value="Unassembled WGS sequence"/>
</dbReference>
<dbReference type="GO" id="GO:0030091">
    <property type="term" value="P:protein repair"/>
    <property type="evidence" value="ECO:0007669"/>
    <property type="project" value="UniProtKB-UniRule"/>
</dbReference>
<dbReference type="HAMAP" id="MF_00090">
    <property type="entry name" value="PIMT"/>
    <property type="match status" value="1"/>
</dbReference>
<keyword evidence="8" id="KW-0732">Signal</keyword>
<dbReference type="EMBL" id="CAJNAP010000012">
    <property type="protein sequence ID" value="CAE6503162.1"/>
    <property type="molecule type" value="Genomic_DNA"/>
</dbReference>
<dbReference type="OrthoDB" id="9810066at2"/>
<dbReference type="Gene3D" id="3.40.50.150">
    <property type="entry name" value="Vaccinia Virus protein VP39"/>
    <property type="match status" value="1"/>
</dbReference>
<dbReference type="GO" id="GO:0004719">
    <property type="term" value="F:protein-L-isoaspartate (D-aspartate) O-methyltransferase activity"/>
    <property type="evidence" value="ECO:0007669"/>
    <property type="project" value="UniProtKB-UniRule"/>
</dbReference>
<dbReference type="Proteomes" id="UP000601736">
    <property type="component" value="Unassembled WGS sequence"/>
</dbReference>
<proteinExistence type="inferred from homology"/>
<evidence type="ECO:0000256" key="6">
    <source>
        <dbReference type="ARBA" id="ARBA00022691"/>
    </source>
</evidence>
<protein>
    <recommendedName>
        <fullName evidence="7">Protein-L-isoaspartate O-methyltransferase</fullName>
        <ecNumber evidence="7">2.1.1.77</ecNumber>
    </recommendedName>
    <alternativeName>
        <fullName evidence="7">L-isoaspartyl protein carboxyl methyltransferase</fullName>
    </alternativeName>
    <alternativeName>
        <fullName evidence="7">Protein L-isoaspartyl methyltransferase</fullName>
    </alternativeName>
    <alternativeName>
        <fullName evidence="7">Protein-beta-aspartate methyltransferase</fullName>
        <shortName evidence="7">PIMT</shortName>
    </alternativeName>
</protein>
<keyword evidence="3 7" id="KW-0963">Cytoplasm</keyword>
<dbReference type="STRING" id="52442.SAMN05421880_11810"/>
<dbReference type="Pfam" id="PF01135">
    <property type="entry name" value="PCMT"/>
    <property type="match status" value="1"/>
</dbReference>
<evidence type="ECO:0000256" key="5">
    <source>
        <dbReference type="ARBA" id="ARBA00022679"/>
    </source>
</evidence>
<evidence type="ECO:0000313" key="11">
    <source>
        <dbReference type="Proteomes" id="UP000199561"/>
    </source>
</evidence>
<keyword evidence="5 7" id="KW-0808">Transferase</keyword>
<dbReference type="CDD" id="cd02440">
    <property type="entry name" value="AdoMet_MTases"/>
    <property type="match status" value="1"/>
</dbReference>
<dbReference type="NCBIfam" id="TIGR00080">
    <property type="entry name" value="pimt"/>
    <property type="match status" value="1"/>
</dbReference>
<evidence type="ECO:0000256" key="4">
    <source>
        <dbReference type="ARBA" id="ARBA00022603"/>
    </source>
</evidence>
<evidence type="ECO:0000313" key="10">
    <source>
        <dbReference type="EMBL" id="SFM48634.1"/>
    </source>
</evidence>
<dbReference type="GO" id="GO:0005737">
    <property type="term" value="C:cytoplasm"/>
    <property type="evidence" value="ECO:0007669"/>
    <property type="project" value="UniProtKB-SubCell"/>
</dbReference>
<dbReference type="PANTHER" id="PTHR11579">
    <property type="entry name" value="PROTEIN-L-ISOASPARTATE O-METHYLTRANSFERASE"/>
    <property type="match status" value="1"/>
</dbReference>
<comment type="subcellular location">
    <subcellularLocation>
        <location evidence="1 7">Cytoplasm</location>
    </subcellularLocation>
</comment>
<dbReference type="InterPro" id="IPR000682">
    <property type="entry name" value="PCMT"/>
</dbReference>
<name>A0A1I4R8K3_9PROT</name>
<feature type="active site" evidence="7">
    <location>
        <position position="87"/>
    </location>
</feature>
<evidence type="ECO:0000313" key="9">
    <source>
        <dbReference type="EMBL" id="CAE6503162.1"/>
    </source>
</evidence>
<dbReference type="FunFam" id="3.40.50.150:FF:000010">
    <property type="entry name" value="Protein-L-isoaspartate O-methyltransferase"/>
    <property type="match status" value="1"/>
</dbReference>
<dbReference type="PROSITE" id="PS01279">
    <property type="entry name" value="PCMT"/>
    <property type="match status" value="1"/>
</dbReference>
<dbReference type="PANTHER" id="PTHR11579:SF0">
    <property type="entry name" value="PROTEIN-L-ISOASPARTATE(D-ASPARTATE) O-METHYLTRANSFERASE"/>
    <property type="match status" value="1"/>
</dbReference>
<dbReference type="InterPro" id="IPR029063">
    <property type="entry name" value="SAM-dependent_MTases_sf"/>
</dbReference>
<evidence type="ECO:0000256" key="1">
    <source>
        <dbReference type="ARBA" id="ARBA00004496"/>
    </source>
</evidence>
<keyword evidence="6 7" id="KW-0949">S-adenosyl-L-methionine</keyword>
<accession>A0A1I4R8K3</accession>
<evidence type="ECO:0000256" key="8">
    <source>
        <dbReference type="SAM" id="SignalP"/>
    </source>
</evidence>